<protein>
    <submittedName>
        <fullName evidence="5">DUF676-domain-containing protein</fullName>
    </submittedName>
</protein>
<name>A0A165HKH7_XYLHT</name>
<keyword evidence="3" id="KW-0812">Transmembrane</keyword>
<keyword evidence="3" id="KW-1133">Transmembrane helix</keyword>
<dbReference type="AlphaFoldDB" id="A0A165HKH7"/>
<dbReference type="EMBL" id="KV407457">
    <property type="protein sequence ID" value="KZF23649.1"/>
    <property type="molecule type" value="Genomic_DNA"/>
</dbReference>
<dbReference type="GO" id="GO:0047372">
    <property type="term" value="F:monoacylglycerol lipase activity"/>
    <property type="evidence" value="ECO:0007669"/>
    <property type="project" value="TreeGrafter"/>
</dbReference>
<feature type="transmembrane region" description="Helical" evidence="3">
    <location>
        <begin position="301"/>
        <end position="320"/>
    </location>
</feature>
<dbReference type="PANTHER" id="PTHR12482:SF65">
    <property type="entry name" value="ESTERASE, PUTATIVE (AFU_ORTHOLOGUE AFUA_3G12320)-RELATED"/>
    <property type="match status" value="1"/>
</dbReference>
<dbReference type="InterPro" id="IPR044294">
    <property type="entry name" value="Lipase-like"/>
</dbReference>
<dbReference type="SUPFAM" id="SSF53474">
    <property type="entry name" value="alpha/beta-Hydrolases"/>
    <property type="match status" value="1"/>
</dbReference>
<dbReference type="GO" id="GO:0005811">
    <property type="term" value="C:lipid droplet"/>
    <property type="evidence" value="ECO:0007669"/>
    <property type="project" value="TreeGrafter"/>
</dbReference>
<keyword evidence="2" id="KW-0443">Lipid metabolism</keyword>
<accession>A0A165HKH7</accession>
<gene>
    <name evidence="5" type="ORF">L228DRAFT_267628</name>
</gene>
<dbReference type="OrthoDB" id="273452at2759"/>
<proteinExistence type="inferred from homology"/>
<dbReference type="OMA" id="FCTPHVG"/>
<dbReference type="GeneID" id="28900144"/>
<dbReference type="FunCoup" id="A0A165HKH7">
    <property type="interactions" value="129"/>
</dbReference>
<reference evidence="5 6" key="1">
    <citation type="journal article" date="2016" name="Fungal Biol.">
        <title>The genome of Xylona heveae provides a window into fungal endophytism.</title>
        <authorList>
            <person name="Gazis R."/>
            <person name="Kuo A."/>
            <person name="Riley R."/>
            <person name="LaButti K."/>
            <person name="Lipzen A."/>
            <person name="Lin J."/>
            <person name="Amirebrahimi M."/>
            <person name="Hesse C.N."/>
            <person name="Spatafora J.W."/>
            <person name="Henrissat B."/>
            <person name="Hainaut M."/>
            <person name="Grigoriev I.V."/>
            <person name="Hibbett D.S."/>
        </authorList>
    </citation>
    <scope>NUCLEOTIDE SEQUENCE [LARGE SCALE GENOMIC DNA]</scope>
    <source>
        <strain evidence="5 6">TC161</strain>
    </source>
</reference>
<evidence type="ECO:0000259" key="4">
    <source>
        <dbReference type="Pfam" id="PF05057"/>
    </source>
</evidence>
<dbReference type="FunFam" id="3.40.50.1820:FF:000223">
    <property type="entry name" value="Lipase/serine esterase"/>
    <property type="match status" value="1"/>
</dbReference>
<dbReference type="GO" id="GO:0016042">
    <property type="term" value="P:lipid catabolic process"/>
    <property type="evidence" value="ECO:0007669"/>
    <property type="project" value="UniProtKB-KW"/>
</dbReference>
<dbReference type="GO" id="GO:0004622">
    <property type="term" value="F:phosphatidylcholine lysophospholipase activity"/>
    <property type="evidence" value="ECO:0007669"/>
    <property type="project" value="TreeGrafter"/>
</dbReference>
<keyword evidence="3" id="KW-0472">Membrane</keyword>
<feature type="domain" description="DUF676" evidence="4">
    <location>
        <begin position="38"/>
        <end position="238"/>
    </location>
</feature>
<dbReference type="InterPro" id="IPR029058">
    <property type="entry name" value="AB_hydrolase_fold"/>
</dbReference>
<keyword evidence="2" id="KW-0442">Lipid degradation</keyword>
<sequence length="505" mass="56192">MKFMRALVDRLSSTDRSVVLSDPSVDAAERVADDDRRQADHLCVLVHGLWGNPKHLSYLASSLREKYPPSQVHLLVVKRNAGSFTYDGIEVGGERVAQEIEDTLENLARDGQTIRKISVIGYSLGGLVARYAIGLLHSKGYFDKIEPMNFTTFATPHLGVRTPLLGFHNHLWNVLGARTLSVSGRQLFTIDSFRNTGRPLLSVLADPDSLFIHALAKFKNRSLYSNIVNDRSAVFYTTCISRIDPFSDLSAVKVNYLKGYEPVLVDPSDPVSHNDDTQLPTFYGRLAGGSHKLVKLLPTSLVLFILIPLGTILFLLNSAIQSVRSRQRIRLHEECKAGMFSSYRIPLIVEDVQNAVEEVYEDLNNTQSQKYLPAGSEEVASSVETSPYAKGMTEDKRLILIDGPPKDSDSMSVISEKTVSLDDSDSSTLLLNNKPSPRLTEFPTLALTEAQFAMIQALDNVGFKKYPVHIHKVMHSHAAIIVRMPKKGFEEGKLVAKHWLSEFEA</sequence>
<comment type="similarity">
    <text evidence="1">Belongs to the putative lipase ROG1 family.</text>
</comment>
<organism evidence="5 6">
    <name type="scientific">Xylona heveae (strain CBS 132557 / TC161)</name>
    <dbReference type="NCBI Taxonomy" id="1328760"/>
    <lineage>
        <taxon>Eukaryota</taxon>
        <taxon>Fungi</taxon>
        <taxon>Dikarya</taxon>
        <taxon>Ascomycota</taxon>
        <taxon>Pezizomycotina</taxon>
        <taxon>Xylonomycetes</taxon>
        <taxon>Xylonales</taxon>
        <taxon>Xylonaceae</taxon>
        <taxon>Xylona</taxon>
    </lineage>
</organism>
<dbReference type="PANTHER" id="PTHR12482">
    <property type="entry name" value="LIPASE ROG1-RELATED-RELATED"/>
    <property type="match status" value="1"/>
</dbReference>
<dbReference type="Gene3D" id="3.40.50.1820">
    <property type="entry name" value="alpha/beta hydrolase"/>
    <property type="match status" value="1"/>
</dbReference>
<dbReference type="STRING" id="1328760.A0A165HKH7"/>
<keyword evidence="6" id="KW-1185">Reference proteome</keyword>
<evidence type="ECO:0000256" key="1">
    <source>
        <dbReference type="ARBA" id="ARBA00007920"/>
    </source>
</evidence>
<evidence type="ECO:0000256" key="2">
    <source>
        <dbReference type="ARBA" id="ARBA00022963"/>
    </source>
</evidence>
<evidence type="ECO:0000313" key="6">
    <source>
        <dbReference type="Proteomes" id="UP000076632"/>
    </source>
</evidence>
<dbReference type="InParanoid" id="A0A165HKH7"/>
<evidence type="ECO:0000256" key="3">
    <source>
        <dbReference type="SAM" id="Phobius"/>
    </source>
</evidence>
<dbReference type="InterPro" id="IPR007751">
    <property type="entry name" value="DUF676_lipase-like"/>
</dbReference>
<dbReference type="Proteomes" id="UP000076632">
    <property type="component" value="Unassembled WGS sequence"/>
</dbReference>
<evidence type="ECO:0000313" key="5">
    <source>
        <dbReference type="EMBL" id="KZF23649.1"/>
    </source>
</evidence>
<dbReference type="RefSeq" id="XP_018189204.1">
    <property type="nucleotide sequence ID" value="XM_018335007.1"/>
</dbReference>
<dbReference type="Pfam" id="PF05057">
    <property type="entry name" value="DUF676"/>
    <property type="match status" value="1"/>
</dbReference>